<feature type="binding site" evidence="8">
    <location>
        <position position="37"/>
    </location>
    <ligand>
        <name>L-tyrosine</name>
        <dbReference type="ChEBI" id="CHEBI:58315"/>
    </ligand>
</feature>
<dbReference type="NCBIfam" id="TIGR00234">
    <property type="entry name" value="tyrS"/>
    <property type="match status" value="1"/>
</dbReference>
<evidence type="ECO:0000256" key="6">
    <source>
        <dbReference type="ARBA" id="ARBA00023146"/>
    </source>
</evidence>
<evidence type="ECO:0000256" key="2">
    <source>
        <dbReference type="ARBA" id="ARBA00022741"/>
    </source>
</evidence>
<dbReference type="CDD" id="cd00165">
    <property type="entry name" value="S4"/>
    <property type="match status" value="1"/>
</dbReference>
<dbReference type="GO" id="GO:0005829">
    <property type="term" value="C:cytosol"/>
    <property type="evidence" value="ECO:0007669"/>
    <property type="project" value="TreeGrafter"/>
</dbReference>
<reference evidence="11" key="1">
    <citation type="submission" date="2011-01" db="EMBL/GenBank/DDBJ databases">
        <authorList>
            <person name="Muzny D."/>
            <person name="Qin X."/>
            <person name="Buhay C."/>
            <person name="Dugan-Rocha S."/>
            <person name="Ding Y."/>
            <person name="Chen G."/>
            <person name="Hawes A."/>
            <person name="Holder M."/>
            <person name="Jhangiani S."/>
            <person name="Johnson A."/>
            <person name="Khan Z."/>
            <person name="Li Z."/>
            <person name="Liu W."/>
            <person name="Liu X."/>
            <person name="Perez L."/>
            <person name="Shen H."/>
            <person name="Wang Q."/>
            <person name="Watt J."/>
            <person name="Xi L."/>
            <person name="Xin Y."/>
            <person name="Zhou J."/>
            <person name="Deng J."/>
            <person name="Jiang H."/>
            <person name="Liu Y."/>
            <person name="Qu J."/>
            <person name="Song X.-Z."/>
            <person name="Zhang L."/>
            <person name="Villasana D."/>
            <person name="Johnson A."/>
            <person name="Liu J."/>
            <person name="Liyanage D."/>
            <person name="Lorensuhewa L."/>
            <person name="Robinson T."/>
            <person name="Song A."/>
            <person name="Song B.-B."/>
            <person name="Dinh H."/>
            <person name="Thornton R."/>
            <person name="Coyle M."/>
            <person name="Francisco L."/>
            <person name="Jackson L."/>
            <person name="Javaid M."/>
            <person name="Korchina V."/>
            <person name="Kovar C."/>
            <person name="Mata R."/>
            <person name="Mathew T."/>
            <person name="Ngo R."/>
            <person name="Nguyen L."/>
            <person name="Nguyen N."/>
            <person name="Okwuonu G."/>
            <person name="Ongeri F."/>
            <person name="Pham C."/>
            <person name="Simmons D."/>
            <person name="Wilczek-Boney K."/>
            <person name="Hale W."/>
            <person name="Jakkamsetti A."/>
            <person name="Pham P."/>
            <person name="Ruth R."/>
            <person name="San Lucas F."/>
            <person name="Warren J."/>
            <person name="Zhang J."/>
            <person name="Zhao Z."/>
            <person name="Zhou C."/>
            <person name="Zhu D."/>
            <person name="Lee S."/>
            <person name="Bess C."/>
            <person name="Blankenburg K."/>
            <person name="Forbes L."/>
            <person name="Fu Q."/>
            <person name="Gubbala S."/>
            <person name="Hirani K."/>
            <person name="Jayaseelan J.C."/>
            <person name="Lara F."/>
            <person name="Munidasa M."/>
            <person name="Palculict T."/>
            <person name="Patil S."/>
            <person name="Pu L.-L."/>
            <person name="Saada N."/>
            <person name="Tang L."/>
            <person name="Weissenberger G."/>
            <person name="Zhu Y."/>
            <person name="Hemphill L."/>
            <person name="Shang Y."/>
            <person name="Youmans B."/>
            <person name="Ayvaz T."/>
            <person name="Ross M."/>
            <person name="Santibanez J."/>
            <person name="Aqrawi P."/>
            <person name="Gross S."/>
            <person name="Joshi V."/>
            <person name="Fowler G."/>
            <person name="Nazareth L."/>
            <person name="Reid J."/>
            <person name="Worley K."/>
            <person name="Petrosino J."/>
            <person name="Highlander S."/>
            <person name="Gibbs R."/>
        </authorList>
    </citation>
    <scope>NUCLEOTIDE SEQUENCE [LARGE SCALE GENOMIC DNA]</scope>
    <source>
        <strain evidence="11">ATCC 19414</strain>
    </source>
</reference>
<keyword evidence="5 8" id="KW-0648">Protein biosynthesis</keyword>
<dbReference type="PROSITE" id="PS00178">
    <property type="entry name" value="AA_TRNA_LIGASE_I"/>
    <property type="match status" value="1"/>
</dbReference>
<dbReference type="InterPro" id="IPR024088">
    <property type="entry name" value="Tyr-tRNA-ligase_bac-type"/>
</dbReference>
<evidence type="ECO:0000256" key="5">
    <source>
        <dbReference type="ARBA" id="ARBA00022917"/>
    </source>
</evidence>
<dbReference type="AlphaFoldDB" id="E7FTR0"/>
<comment type="subunit">
    <text evidence="8">Homodimer.</text>
</comment>
<dbReference type="Gene3D" id="3.40.50.620">
    <property type="entry name" value="HUPs"/>
    <property type="match status" value="1"/>
</dbReference>
<feature type="binding site" evidence="8">
    <location>
        <position position="169"/>
    </location>
    <ligand>
        <name>L-tyrosine</name>
        <dbReference type="ChEBI" id="CHEBI:58315"/>
    </ligand>
</feature>
<keyword evidence="4 9" id="KW-0694">RNA-binding</keyword>
<keyword evidence="3 8" id="KW-0067">ATP-binding</keyword>
<dbReference type="InterPro" id="IPR001412">
    <property type="entry name" value="aa-tRNA-synth_I_CS"/>
</dbReference>
<feature type="short sequence motif" description="'HIGH' region" evidence="8">
    <location>
        <begin position="42"/>
        <end position="51"/>
    </location>
</feature>
<keyword evidence="2 8" id="KW-0547">Nucleotide-binding</keyword>
<evidence type="ECO:0000256" key="4">
    <source>
        <dbReference type="ARBA" id="ARBA00022884"/>
    </source>
</evidence>
<dbReference type="GO" id="GO:0003723">
    <property type="term" value="F:RNA binding"/>
    <property type="evidence" value="ECO:0007669"/>
    <property type="project" value="UniProtKB-KW"/>
</dbReference>
<dbReference type="InterPro" id="IPR002305">
    <property type="entry name" value="aa-tRNA-synth_Ic"/>
</dbReference>
<evidence type="ECO:0000313" key="12">
    <source>
        <dbReference type="Proteomes" id="UP000003028"/>
    </source>
</evidence>
<dbReference type="PANTHER" id="PTHR11766">
    <property type="entry name" value="TYROSYL-TRNA SYNTHETASE"/>
    <property type="match status" value="1"/>
</dbReference>
<evidence type="ECO:0000313" key="11">
    <source>
        <dbReference type="EMBL" id="EFY09294.1"/>
    </source>
</evidence>
<comment type="function">
    <text evidence="8">Catalyzes the attachment of tyrosine to tRNA(Tyr) in a two-step reaction: tyrosine is first activated by ATP to form Tyr-AMP and then transferred to the acceptor end of tRNA(Tyr).</text>
</comment>
<dbReference type="EC" id="6.1.1.1" evidence="8"/>
<evidence type="ECO:0000256" key="1">
    <source>
        <dbReference type="ARBA" id="ARBA00022598"/>
    </source>
</evidence>
<dbReference type="InterPro" id="IPR014729">
    <property type="entry name" value="Rossmann-like_a/b/a_fold"/>
</dbReference>
<keyword evidence="8" id="KW-0963">Cytoplasm</keyword>
<dbReference type="Gene3D" id="1.10.240.10">
    <property type="entry name" value="Tyrosyl-Transfer RNA Synthetase"/>
    <property type="match status" value="1"/>
</dbReference>
<dbReference type="GO" id="GO:0006437">
    <property type="term" value="P:tyrosyl-tRNA aminoacylation"/>
    <property type="evidence" value="ECO:0007669"/>
    <property type="project" value="UniProtKB-UniRule"/>
</dbReference>
<evidence type="ECO:0000259" key="10">
    <source>
        <dbReference type="SMART" id="SM00363"/>
    </source>
</evidence>
<dbReference type="EMBL" id="ACLK02000001">
    <property type="protein sequence ID" value="EFY09294.1"/>
    <property type="molecule type" value="Genomic_DNA"/>
</dbReference>
<protein>
    <recommendedName>
        <fullName evidence="8">Tyrosine--tRNA ligase</fullName>
        <ecNumber evidence="8">6.1.1.1</ecNumber>
    </recommendedName>
    <alternativeName>
        <fullName evidence="8">Tyrosyl-tRNA synthetase</fullName>
        <shortName evidence="8">TyrRS</shortName>
    </alternativeName>
</protein>
<comment type="similarity">
    <text evidence="8">Belongs to the class-I aminoacyl-tRNA synthetase family. TyrS type 1 subfamily.</text>
</comment>
<evidence type="ECO:0000256" key="7">
    <source>
        <dbReference type="ARBA" id="ARBA00048248"/>
    </source>
</evidence>
<evidence type="ECO:0000256" key="3">
    <source>
        <dbReference type="ARBA" id="ARBA00022840"/>
    </source>
</evidence>
<gene>
    <name evidence="8 11" type="primary">tyrS</name>
    <name evidence="11" type="ORF">HMPREF0357_10089</name>
</gene>
<keyword evidence="6 8" id="KW-0030">Aminoacyl-tRNA synthetase</keyword>
<dbReference type="PRINTS" id="PR01040">
    <property type="entry name" value="TRNASYNTHTYR"/>
</dbReference>
<dbReference type="PROSITE" id="PS50889">
    <property type="entry name" value="S4"/>
    <property type="match status" value="1"/>
</dbReference>
<feature type="binding site" evidence="8">
    <location>
        <position position="173"/>
    </location>
    <ligand>
        <name>L-tyrosine</name>
        <dbReference type="ChEBI" id="CHEBI:58315"/>
    </ligand>
</feature>
<evidence type="ECO:0000256" key="8">
    <source>
        <dbReference type="HAMAP-Rule" id="MF_02006"/>
    </source>
</evidence>
<accession>E7FTR0</accession>
<dbReference type="Pfam" id="PF00579">
    <property type="entry name" value="tRNA-synt_1b"/>
    <property type="match status" value="1"/>
</dbReference>
<dbReference type="HAMAP" id="MF_02006">
    <property type="entry name" value="Tyr_tRNA_synth_type1"/>
    <property type="match status" value="1"/>
</dbReference>
<proteinExistence type="inferred from homology"/>
<dbReference type="GO" id="GO:0004831">
    <property type="term" value="F:tyrosine-tRNA ligase activity"/>
    <property type="evidence" value="ECO:0007669"/>
    <property type="project" value="UniProtKB-UniRule"/>
</dbReference>
<dbReference type="STRING" id="1648.A2I91_06975"/>
<dbReference type="CDD" id="cd00805">
    <property type="entry name" value="TyrRS_core"/>
    <property type="match status" value="1"/>
</dbReference>
<comment type="subcellular location">
    <subcellularLocation>
        <location evidence="8">Cytoplasm</location>
    </subcellularLocation>
</comment>
<dbReference type="InterPro" id="IPR054608">
    <property type="entry name" value="SYY-like_C"/>
</dbReference>
<dbReference type="InterPro" id="IPR002942">
    <property type="entry name" value="S4_RNA-bd"/>
</dbReference>
<dbReference type="FunFam" id="1.10.240.10:FF:000001">
    <property type="entry name" value="Tyrosine--tRNA ligase"/>
    <property type="match status" value="1"/>
</dbReference>
<keyword evidence="12" id="KW-1185">Reference proteome</keyword>
<dbReference type="InterPro" id="IPR036986">
    <property type="entry name" value="S4_RNA-bd_sf"/>
</dbReference>
<dbReference type="SUPFAM" id="SSF52374">
    <property type="entry name" value="Nucleotidylyl transferase"/>
    <property type="match status" value="1"/>
</dbReference>
<dbReference type="PANTHER" id="PTHR11766:SF0">
    <property type="entry name" value="TYROSINE--TRNA LIGASE, MITOCHONDRIAL"/>
    <property type="match status" value="1"/>
</dbReference>
<dbReference type="GO" id="GO:0005524">
    <property type="term" value="F:ATP binding"/>
    <property type="evidence" value="ECO:0007669"/>
    <property type="project" value="UniProtKB-UniRule"/>
</dbReference>
<dbReference type="SMART" id="SM00363">
    <property type="entry name" value="S4"/>
    <property type="match status" value="1"/>
</dbReference>
<dbReference type="Pfam" id="PF22421">
    <property type="entry name" value="SYY_C-terminal"/>
    <property type="match status" value="1"/>
</dbReference>
<comment type="catalytic activity">
    <reaction evidence="7 8">
        <text>tRNA(Tyr) + L-tyrosine + ATP = L-tyrosyl-tRNA(Tyr) + AMP + diphosphate + H(+)</text>
        <dbReference type="Rhea" id="RHEA:10220"/>
        <dbReference type="Rhea" id="RHEA-COMP:9706"/>
        <dbReference type="Rhea" id="RHEA-COMP:9707"/>
        <dbReference type="ChEBI" id="CHEBI:15378"/>
        <dbReference type="ChEBI" id="CHEBI:30616"/>
        <dbReference type="ChEBI" id="CHEBI:33019"/>
        <dbReference type="ChEBI" id="CHEBI:58315"/>
        <dbReference type="ChEBI" id="CHEBI:78442"/>
        <dbReference type="ChEBI" id="CHEBI:78536"/>
        <dbReference type="ChEBI" id="CHEBI:456215"/>
        <dbReference type="EC" id="6.1.1.1"/>
    </reaction>
</comment>
<feature type="binding site" evidence="8">
    <location>
        <position position="234"/>
    </location>
    <ligand>
        <name>ATP</name>
        <dbReference type="ChEBI" id="CHEBI:30616"/>
    </ligand>
</feature>
<keyword evidence="1 8" id="KW-0436">Ligase</keyword>
<sequence>MEKKMNFLEELNWRGLVKDVTNYEALEKRLEQPITLYCGFDPTADSLHVGHLQQLILLKRYQMQGHKPIALVGGATGMIGDPRPTTERSMLNDADLQKNVDGIGAQIERILSSDNNPVTIVNNRDWLGGLTVLDFLRDYGKFFSVSNMLAKDTIAKRLSTGISFTEFSYTILQSIDFLHLYKNYGIELQIGGSDQWGNLVSGADLIRKVEGPEAEVFGITSHLIMKSDGTKFGKSEGQNIWLDENRTDAYSFYQFFINTSDDDVIDFLKRLSFKSVEEIQAIEASFIKEPHLRLAQKELAKELTEVVFGKEGFAMAERVTNALFSGNVQELTVEQIRQVFADSASIEVSADENIVELLVNTKVCPSKREARQLIEGGAIRVNGEVVNDTDFVISKDNAIGKEVTVIRRGKKTYHIFNHTN</sequence>
<dbReference type="InterPro" id="IPR024107">
    <property type="entry name" value="Tyr-tRNA-ligase_bac_1"/>
</dbReference>
<organism evidence="11 12">
    <name type="scientific">Erysipelothrix rhusiopathiae ATCC 19414</name>
    <dbReference type="NCBI Taxonomy" id="525280"/>
    <lineage>
        <taxon>Bacteria</taxon>
        <taxon>Bacillati</taxon>
        <taxon>Bacillota</taxon>
        <taxon>Erysipelotrichia</taxon>
        <taxon>Erysipelotrichales</taxon>
        <taxon>Erysipelotrichaceae</taxon>
        <taxon>Erysipelothrix</taxon>
    </lineage>
</organism>
<feature type="short sequence motif" description="'KMSKS' region" evidence="8">
    <location>
        <begin position="231"/>
        <end position="235"/>
    </location>
</feature>
<comment type="caution">
    <text evidence="11">The sequence shown here is derived from an EMBL/GenBank/DDBJ whole genome shotgun (WGS) entry which is preliminary data.</text>
</comment>
<feature type="domain" description="RNA-binding S4" evidence="10">
    <location>
        <begin position="352"/>
        <end position="414"/>
    </location>
</feature>
<name>E7FTR0_ERYRH</name>
<dbReference type="InterPro" id="IPR002307">
    <property type="entry name" value="Tyr-tRNA-ligase"/>
</dbReference>
<dbReference type="SUPFAM" id="SSF55174">
    <property type="entry name" value="Alpha-L RNA-binding motif"/>
    <property type="match status" value="1"/>
</dbReference>
<dbReference type="Gene3D" id="3.10.290.10">
    <property type="entry name" value="RNA-binding S4 domain"/>
    <property type="match status" value="1"/>
</dbReference>
<dbReference type="Proteomes" id="UP000003028">
    <property type="component" value="Unassembled WGS sequence"/>
</dbReference>
<evidence type="ECO:0000256" key="9">
    <source>
        <dbReference type="PROSITE-ProRule" id="PRU00182"/>
    </source>
</evidence>